<keyword evidence="2" id="KW-1185">Reference proteome</keyword>
<sequence>MTLANPDTYTSTLLDGLARMLAAAGVGRYEGRDTVFQPDDVAILFTGAASELFPTKQVILRVYNDLPGDLAANQVQVQVLSRVSSDPLAADDVTDLIRGALHNKRDLVFGADADSFGVHIGWVRLTSHADLGPDGNGLFEHTQNFLLTGNRYQ</sequence>
<name>A0ABP8A2Y1_9MICO</name>
<accession>A0ABP8A2Y1</accession>
<gene>
    <name evidence="1" type="ORF">GCM10022287_24040</name>
</gene>
<dbReference type="EMBL" id="BAABBW010000004">
    <property type="protein sequence ID" value="GAA4176587.1"/>
    <property type="molecule type" value="Genomic_DNA"/>
</dbReference>
<reference evidence="2" key="1">
    <citation type="journal article" date="2019" name="Int. J. Syst. Evol. Microbiol.">
        <title>The Global Catalogue of Microorganisms (GCM) 10K type strain sequencing project: providing services to taxonomists for standard genome sequencing and annotation.</title>
        <authorList>
            <consortium name="The Broad Institute Genomics Platform"/>
            <consortium name="The Broad Institute Genome Sequencing Center for Infectious Disease"/>
            <person name="Wu L."/>
            <person name="Ma J."/>
        </authorList>
    </citation>
    <scope>NUCLEOTIDE SEQUENCE [LARGE SCALE GENOMIC DNA]</scope>
    <source>
        <strain evidence="2">JCM 17591</strain>
    </source>
</reference>
<organism evidence="1 2">
    <name type="scientific">Gryllotalpicola koreensis</name>
    <dbReference type="NCBI Taxonomy" id="993086"/>
    <lineage>
        <taxon>Bacteria</taxon>
        <taxon>Bacillati</taxon>
        <taxon>Actinomycetota</taxon>
        <taxon>Actinomycetes</taxon>
        <taxon>Micrococcales</taxon>
        <taxon>Microbacteriaceae</taxon>
        <taxon>Gryllotalpicola</taxon>
    </lineage>
</organism>
<evidence type="ECO:0000313" key="1">
    <source>
        <dbReference type="EMBL" id="GAA4176587.1"/>
    </source>
</evidence>
<evidence type="ECO:0000313" key="2">
    <source>
        <dbReference type="Proteomes" id="UP001501079"/>
    </source>
</evidence>
<dbReference type="RefSeq" id="WP_344754704.1">
    <property type="nucleotide sequence ID" value="NZ_BAABBW010000004.1"/>
</dbReference>
<evidence type="ECO:0008006" key="3">
    <source>
        <dbReference type="Google" id="ProtNLM"/>
    </source>
</evidence>
<dbReference type="Proteomes" id="UP001501079">
    <property type="component" value="Unassembled WGS sequence"/>
</dbReference>
<comment type="caution">
    <text evidence="1">The sequence shown here is derived from an EMBL/GenBank/DDBJ whole genome shotgun (WGS) entry which is preliminary data.</text>
</comment>
<protein>
    <recommendedName>
        <fullName evidence="3">Tail terminator</fullName>
    </recommendedName>
</protein>
<proteinExistence type="predicted"/>